<evidence type="ECO:0000259" key="1">
    <source>
        <dbReference type="Pfam" id="PF24758"/>
    </source>
</evidence>
<feature type="non-terminal residue" evidence="2">
    <location>
        <position position="1"/>
    </location>
</feature>
<dbReference type="Proteomes" id="UP000324897">
    <property type="component" value="Chromosome 7"/>
</dbReference>
<gene>
    <name evidence="2" type="ORF">EJB05_34560</name>
</gene>
<organism evidence="2 3">
    <name type="scientific">Eragrostis curvula</name>
    <name type="common">weeping love grass</name>
    <dbReference type="NCBI Taxonomy" id="38414"/>
    <lineage>
        <taxon>Eukaryota</taxon>
        <taxon>Viridiplantae</taxon>
        <taxon>Streptophyta</taxon>
        <taxon>Embryophyta</taxon>
        <taxon>Tracheophyta</taxon>
        <taxon>Spermatophyta</taxon>
        <taxon>Magnoliopsida</taxon>
        <taxon>Liliopsida</taxon>
        <taxon>Poales</taxon>
        <taxon>Poaceae</taxon>
        <taxon>PACMAD clade</taxon>
        <taxon>Chloridoideae</taxon>
        <taxon>Eragrostideae</taxon>
        <taxon>Eragrostidinae</taxon>
        <taxon>Eragrostis</taxon>
    </lineage>
</organism>
<reference evidence="2 3" key="1">
    <citation type="journal article" date="2019" name="Sci. Rep.">
        <title>A high-quality genome of Eragrostis curvula grass provides insights into Poaceae evolution and supports new strategies to enhance forage quality.</title>
        <authorList>
            <person name="Carballo J."/>
            <person name="Santos B.A.C.M."/>
            <person name="Zappacosta D."/>
            <person name="Garbus I."/>
            <person name="Selva J.P."/>
            <person name="Gallo C.A."/>
            <person name="Diaz A."/>
            <person name="Albertini E."/>
            <person name="Caccamo M."/>
            <person name="Echenique V."/>
        </authorList>
    </citation>
    <scope>NUCLEOTIDE SEQUENCE [LARGE SCALE GENOMIC DNA]</scope>
    <source>
        <strain evidence="3">cv. Victoria</strain>
        <tissue evidence="2">Leaf</tissue>
    </source>
</reference>
<sequence>MSFKAARPTALSSQSWLMFVIRSTSFMCFVQECHAAFRWLTRLFLENITFGHTDMHNLLHTCSKLELLSLTYCDAVIHPVTGEDAVLTIDAPHSSLLALEISTCGYARIDMLHAPKLRRLIEPLPIQHHKLINSVPEFLRSNDLDRTGRPKHISPKFSNLKDVYLYNIFYDCDLNWTMFILEAAPSLNNFYLMLSRHPWDRDPLPSPDLKAGKQYSVRFEDIAEKVNVLWDQASPSFKHHRLNVLQMAGFVIDEKLIKYIRLVMERAVGLKRIRLLDQHPCTKCEAIYNGQPPCSIPSEMEIPGRGRGEETNKAAASRWLLLSVEINVM</sequence>
<name>A0A5J9U5B1_9POAL</name>
<dbReference type="InterPro" id="IPR044997">
    <property type="entry name" value="F-box_plant"/>
</dbReference>
<dbReference type="PANTHER" id="PTHR32153">
    <property type="entry name" value="OJ000223_09.16 PROTEIN"/>
    <property type="match status" value="1"/>
</dbReference>
<proteinExistence type="predicted"/>
<evidence type="ECO:0000313" key="2">
    <source>
        <dbReference type="EMBL" id="TVU18458.1"/>
    </source>
</evidence>
<dbReference type="InterPro" id="IPR032675">
    <property type="entry name" value="LRR_dom_sf"/>
</dbReference>
<accession>A0A5J9U5B1</accession>
<feature type="domain" description="F-box/LRR-repeat protein 15/At3g58940/PEG3-like LRR" evidence="1">
    <location>
        <begin position="12"/>
        <end position="122"/>
    </location>
</feature>
<dbReference type="EMBL" id="RWGY01000029">
    <property type="protein sequence ID" value="TVU18458.1"/>
    <property type="molecule type" value="Genomic_DNA"/>
</dbReference>
<dbReference type="AlphaFoldDB" id="A0A5J9U5B1"/>
<dbReference type="Pfam" id="PF24758">
    <property type="entry name" value="LRR_At5g56370"/>
    <property type="match status" value="1"/>
</dbReference>
<dbReference type="InterPro" id="IPR055411">
    <property type="entry name" value="LRR_FXL15/At3g58940/PEG3-like"/>
</dbReference>
<evidence type="ECO:0000313" key="3">
    <source>
        <dbReference type="Proteomes" id="UP000324897"/>
    </source>
</evidence>
<keyword evidence="3" id="KW-1185">Reference proteome</keyword>
<dbReference type="Gene3D" id="3.80.10.10">
    <property type="entry name" value="Ribonuclease Inhibitor"/>
    <property type="match status" value="1"/>
</dbReference>
<protein>
    <recommendedName>
        <fullName evidence="1">F-box/LRR-repeat protein 15/At3g58940/PEG3-like LRR domain-containing protein</fullName>
    </recommendedName>
</protein>
<dbReference type="Gramene" id="TVU18458">
    <property type="protein sequence ID" value="TVU18458"/>
    <property type="gene ID" value="EJB05_34560"/>
</dbReference>
<comment type="caution">
    <text evidence="2">The sequence shown here is derived from an EMBL/GenBank/DDBJ whole genome shotgun (WGS) entry which is preliminary data.</text>
</comment>